<evidence type="ECO:0000313" key="2">
    <source>
        <dbReference type="Proteomes" id="UP000471753"/>
    </source>
</evidence>
<reference evidence="1 2" key="1">
    <citation type="submission" date="2019-12" db="EMBL/GenBank/DDBJ databases">
        <title>Rhizobium genotypes associated with high levels of biological nitrogen fixation by grain legumes in a temperate-maritime cropping system.</title>
        <authorList>
            <person name="Maluk M."/>
            <person name="Francesc Ferrando Molina F."/>
            <person name="Lopez Del Egido L."/>
            <person name="Lafos M."/>
            <person name="Langarica-Fuentes A."/>
            <person name="Gebre Yohannes G."/>
            <person name="Young M.W."/>
            <person name="Martin P."/>
            <person name="Gantlett R."/>
            <person name="Kenicer G."/>
            <person name="Hawes C."/>
            <person name="Begg G.S."/>
            <person name="Quilliam R.S."/>
            <person name="Squire G.R."/>
            <person name="Poole P.S."/>
            <person name="Young P.W."/>
            <person name="Iannetta P.M."/>
            <person name="James E.K."/>
        </authorList>
    </citation>
    <scope>NUCLEOTIDE SEQUENCE [LARGE SCALE GENOMIC DNA]</scope>
    <source>
        <strain evidence="1 2">JHI366</strain>
    </source>
</reference>
<evidence type="ECO:0000313" key="1">
    <source>
        <dbReference type="EMBL" id="NEJ71271.1"/>
    </source>
</evidence>
<proteinExistence type="predicted"/>
<organism evidence="1 2">
    <name type="scientific">Rhizobium phaseoli</name>
    <dbReference type="NCBI Taxonomy" id="396"/>
    <lineage>
        <taxon>Bacteria</taxon>
        <taxon>Pseudomonadati</taxon>
        <taxon>Pseudomonadota</taxon>
        <taxon>Alphaproteobacteria</taxon>
        <taxon>Hyphomicrobiales</taxon>
        <taxon>Rhizobiaceae</taxon>
        <taxon>Rhizobium/Agrobacterium group</taxon>
        <taxon>Rhizobium</taxon>
    </lineage>
</organism>
<dbReference type="EMBL" id="WUFT01000006">
    <property type="protein sequence ID" value="NEJ71271.1"/>
    <property type="molecule type" value="Genomic_DNA"/>
</dbReference>
<name>A0A7K3UCX4_9HYPH</name>
<comment type="caution">
    <text evidence="1">The sequence shown here is derived from an EMBL/GenBank/DDBJ whole genome shotgun (WGS) entry which is preliminary data.</text>
</comment>
<dbReference type="Proteomes" id="UP000471753">
    <property type="component" value="Unassembled WGS sequence"/>
</dbReference>
<dbReference type="RefSeq" id="WP_164009652.1">
    <property type="nucleotide sequence ID" value="NZ_WUFT01000006.1"/>
</dbReference>
<sequence length="158" mass="17869">MVTVFRNLLVAVSVAFSFYVGAYLYSPPYRPNYIFAEPNYLNFYFWSNGEGKFQFRDILKNSEYKFDKVCASGEGGVPPYEVRNSKPVSGVELNDPLSMSYLSLYLLGEGSYSVMNFDPLDVAIDWPFSGCQPIEGLSLEIHARNGYAGITYTIRQKT</sequence>
<accession>A0A7K3UCX4</accession>
<protein>
    <submittedName>
        <fullName evidence="1">Uncharacterized protein</fullName>
    </submittedName>
</protein>
<dbReference type="AlphaFoldDB" id="A0A7K3UCX4"/>
<gene>
    <name evidence="1" type="ORF">GR197_12095</name>
</gene>